<keyword evidence="6 7" id="KW-0472">Membrane</keyword>
<feature type="transmembrane region" description="Helical" evidence="7">
    <location>
        <begin position="139"/>
        <end position="162"/>
    </location>
</feature>
<keyword evidence="5 7" id="KW-1133">Transmembrane helix</keyword>
<dbReference type="AlphaFoldDB" id="A0A0A0IH85"/>
<sequence>MKNNIIKYIINELNKHTECNIEEFNSTDKERNFWGISRKFRKLTEYIVFLREDEFNSLDTKFIYNKNLDVMLTTVLIVNEYNDKCNWNLIAENYKDNMVVVSEKKNKVLYFSKNTITLASQIQYILDDMKKSKAIKDKIFSSKITTALIIINIIAYIITAVLSKNILDSDIRVLIFLGAKENTFIASGQYYRLITCMFLHGGLMHLILNMYALESLGPMIEKSYGKMKYIIIYLVGGLISSISSYIFSNGVSIGASGAIFSLLGAILVLTIKMRSVVGKDVIKSVISVIVINIFIGLAIPNIDNFAHIGGLLGGVFLSIILNTKVNKR</sequence>
<evidence type="ECO:0000256" key="2">
    <source>
        <dbReference type="ARBA" id="ARBA00009045"/>
    </source>
</evidence>
<proteinExistence type="inferred from homology"/>
<organism evidence="9 10">
    <name type="scientific">Clostridium botulinum C/D str. DC5</name>
    <dbReference type="NCBI Taxonomy" id="1443128"/>
    <lineage>
        <taxon>Bacteria</taxon>
        <taxon>Bacillati</taxon>
        <taxon>Bacillota</taxon>
        <taxon>Clostridia</taxon>
        <taxon>Eubacteriales</taxon>
        <taxon>Clostridiaceae</taxon>
        <taxon>Clostridium</taxon>
    </lineage>
</organism>
<name>A0A0A0IH85_CLOBO</name>
<dbReference type="InterPro" id="IPR022764">
    <property type="entry name" value="Peptidase_S54_rhomboid_dom"/>
</dbReference>
<feature type="transmembrane region" description="Helical" evidence="7">
    <location>
        <begin position="253"/>
        <end position="269"/>
    </location>
</feature>
<dbReference type="GO" id="GO:0004252">
    <property type="term" value="F:serine-type endopeptidase activity"/>
    <property type="evidence" value="ECO:0007669"/>
    <property type="project" value="InterPro"/>
</dbReference>
<keyword evidence="4" id="KW-0378">Hydrolase</keyword>
<dbReference type="SUPFAM" id="SSF144091">
    <property type="entry name" value="Rhomboid-like"/>
    <property type="match status" value="1"/>
</dbReference>
<feature type="transmembrane region" description="Helical" evidence="7">
    <location>
        <begin position="190"/>
        <end position="208"/>
    </location>
</feature>
<evidence type="ECO:0000256" key="1">
    <source>
        <dbReference type="ARBA" id="ARBA00004141"/>
    </source>
</evidence>
<evidence type="ECO:0000256" key="4">
    <source>
        <dbReference type="ARBA" id="ARBA00022801"/>
    </source>
</evidence>
<feature type="transmembrane region" description="Helical" evidence="7">
    <location>
        <begin position="305"/>
        <end position="323"/>
    </location>
</feature>
<dbReference type="Proteomes" id="UP000030014">
    <property type="component" value="Unassembled WGS sequence"/>
</dbReference>
<dbReference type="GO" id="GO:0016020">
    <property type="term" value="C:membrane"/>
    <property type="evidence" value="ECO:0007669"/>
    <property type="project" value="UniProtKB-SubCell"/>
</dbReference>
<keyword evidence="3 7" id="KW-0812">Transmembrane</keyword>
<evidence type="ECO:0000313" key="10">
    <source>
        <dbReference type="Proteomes" id="UP000030014"/>
    </source>
</evidence>
<dbReference type="InterPro" id="IPR050925">
    <property type="entry name" value="Rhomboid_protease_S54"/>
</dbReference>
<comment type="similarity">
    <text evidence="2">Belongs to the peptidase S54 family.</text>
</comment>
<feature type="transmembrane region" description="Helical" evidence="7">
    <location>
        <begin position="229"/>
        <end position="247"/>
    </location>
</feature>
<dbReference type="EMBL" id="JDRY01000026">
    <property type="protein sequence ID" value="KGM99953.1"/>
    <property type="molecule type" value="Genomic_DNA"/>
</dbReference>
<reference evidence="9 10" key="1">
    <citation type="submission" date="2014-01" db="EMBL/GenBank/DDBJ databases">
        <title>Plasmidome dynamics in the species complex Clostridium novyi sensu lato converts strains of independent lineages into distinctly different pathogens.</title>
        <authorList>
            <person name="Skarin H."/>
            <person name="Segerman B."/>
        </authorList>
    </citation>
    <scope>NUCLEOTIDE SEQUENCE [LARGE SCALE GENOMIC DNA]</scope>
    <source>
        <strain evidence="9 10">DC5</strain>
    </source>
</reference>
<protein>
    <recommendedName>
        <fullName evidence="8">Peptidase S54 rhomboid domain-containing protein</fullName>
    </recommendedName>
</protein>
<evidence type="ECO:0000259" key="8">
    <source>
        <dbReference type="Pfam" id="PF01694"/>
    </source>
</evidence>
<evidence type="ECO:0000256" key="5">
    <source>
        <dbReference type="ARBA" id="ARBA00022989"/>
    </source>
</evidence>
<evidence type="ECO:0000256" key="7">
    <source>
        <dbReference type="SAM" id="Phobius"/>
    </source>
</evidence>
<accession>A0A0A0IH85</accession>
<dbReference type="InterPro" id="IPR035952">
    <property type="entry name" value="Rhomboid-like_sf"/>
</dbReference>
<dbReference type="RefSeq" id="WP_039259326.1">
    <property type="nucleotide sequence ID" value="NZ_JDRY01000026.1"/>
</dbReference>
<dbReference type="Pfam" id="PF01694">
    <property type="entry name" value="Rhomboid"/>
    <property type="match status" value="1"/>
</dbReference>
<comment type="subcellular location">
    <subcellularLocation>
        <location evidence="1">Membrane</location>
        <topology evidence="1">Multi-pass membrane protein</topology>
    </subcellularLocation>
</comment>
<evidence type="ECO:0000313" key="9">
    <source>
        <dbReference type="EMBL" id="KGM99953.1"/>
    </source>
</evidence>
<dbReference type="Gene3D" id="1.20.1540.10">
    <property type="entry name" value="Rhomboid-like"/>
    <property type="match status" value="1"/>
</dbReference>
<dbReference type="PANTHER" id="PTHR43731">
    <property type="entry name" value="RHOMBOID PROTEASE"/>
    <property type="match status" value="1"/>
</dbReference>
<feature type="transmembrane region" description="Helical" evidence="7">
    <location>
        <begin position="281"/>
        <end position="299"/>
    </location>
</feature>
<feature type="domain" description="Peptidase S54 rhomboid" evidence="8">
    <location>
        <begin position="188"/>
        <end position="321"/>
    </location>
</feature>
<dbReference type="PANTHER" id="PTHR43731:SF14">
    <property type="entry name" value="PRESENILIN-ASSOCIATED RHOMBOID-LIKE PROTEIN, MITOCHONDRIAL"/>
    <property type="match status" value="1"/>
</dbReference>
<comment type="caution">
    <text evidence="9">The sequence shown here is derived from an EMBL/GenBank/DDBJ whole genome shotgun (WGS) entry which is preliminary data.</text>
</comment>
<evidence type="ECO:0000256" key="3">
    <source>
        <dbReference type="ARBA" id="ARBA00022692"/>
    </source>
</evidence>
<evidence type="ECO:0000256" key="6">
    <source>
        <dbReference type="ARBA" id="ARBA00023136"/>
    </source>
</evidence>
<gene>
    <name evidence="9" type="ORF">Z955_05090</name>
</gene>